<dbReference type="InterPro" id="IPR032710">
    <property type="entry name" value="NTF2-like_dom_sf"/>
</dbReference>
<comment type="caution">
    <text evidence="2">The sequence shown here is derived from an EMBL/GenBank/DDBJ whole genome shotgun (WGS) entry which is preliminary data.</text>
</comment>
<feature type="domain" description="SnoaL-like" evidence="1">
    <location>
        <begin position="9"/>
        <end position="95"/>
    </location>
</feature>
<dbReference type="RefSeq" id="WP_348605173.1">
    <property type="nucleotide sequence ID" value="NZ_CP157276.1"/>
</dbReference>
<organism evidence="2 3">
    <name type="scientific">Prescottella soli</name>
    <dbReference type="NCBI Taxonomy" id="1543852"/>
    <lineage>
        <taxon>Bacteria</taxon>
        <taxon>Bacillati</taxon>
        <taxon>Actinomycetota</taxon>
        <taxon>Actinomycetes</taxon>
        <taxon>Mycobacteriales</taxon>
        <taxon>Nocardiaceae</taxon>
        <taxon>Prescottella</taxon>
    </lineage>
</organism>
<dbReference type="InterPro" id="IPR037401">
    <property type="entry name" value="SnoaL-like"/>
</dbReference>
<proteinExistence type="predicted"/>
<reference evidence="2 3" key="1">
    <citation type="submission" date="2023-11" db="EMBL/GenBank/DDBJ databases">
        <authorList>
            <person name="Val-Calvo J."/>
            <person name="Scortti M."/>
            <person name="Vazquez-Boland J."/>
        </authorList>
    </citation>
    <scope>NUCLEOTIDE SEQUENCE [LARGE SCALE GENOMIC DNA]</scope>
    <source>
        <strain evidence="2 3">DSM 46662</strain>
    </source>
</reference>
<dbReference type="Gene3D" id="3.10.450.50">
    <property type="match status" value="1"/>
</dbReference>
<sequence length="115" mass="13053">MTTPRELADRYVERVNAGDLEGIVALFAVDAELLNPFGHFVGSDQVRGFYEKTILTVVPRVTAAGWVEQDNRIAFELEARVDGYQAVQYAMDHLTMSADREHIGRMALYYRQLSQ</sequence>
<protein>
    <submittedName>
        <fullName evidence="2">Nuclear transport factor 2 family protein</fullName>
    </submittedName>
</protein>
<evidence type="ECO:0000313" key="2">
    <source>
        <dbReference type="EMBL" id="MFM1731164.1"/>
    </source>
</evidence>
<evidence type="ECO:0000259" key="1">
    <source>
        <dbReference type="Pfam" id="PF12680"/>
    </source>
</evidence>
<gene>
    <name evidence="2" type="ORF">ABEU19_004716</name>
</gene>
<name>A0ABW9G0Z8_9NOCA</name>
<dbReference type="EMBL" id="JBDLNU010000007">
    <property type="protein sequence ID" value="MFM1731164.1"/>
    <property type="molecule type" value="Genomic_DNA"/>
</dbReference>
<accession>A0ABW9G0Z8</accession>
<dbReference type="Proteomes" id="UP001629744">
    <property type="component" value="Unassembled WGS sequence"/>
</dbReference>
<dbReference type="SUPFAM" id="SSF54427">
    <property type="entry name" value="NTF2-like"/>
    <property type="match status" value="1"/>
</dbReference>
<keyword evidence="3" id="KW-1185">Reference proteome</keyword>
<evidence type="ECO:0000313" key="3">
    <source>
        <dbReference type="Proteomes" id="UP001629744"/>
    </source>
</evidence>
<dbReference type="Pfam" id="PF12680">
    <property type="entry name" value="SnoaL_2"/>
    <property type="match status" value="1"/>
</dbReference>